<dbReference type="AlphaFoldDB" id="A0A8D2LQ92"/>
<evidence type="ECO:0000313" key="2">
    <source>
        <dbReference type="Ensembl" id="ENSVKKP00000025424.1"/>
    </source>
</evidence>
<evidence type="ECO:0000313" key="3">
    <source>
        <dbReference type="Proteomes" id="UP000694545"/>
    </source>
</evidence>
<feature type="region of interest" description="Disordered" evidence="1">
    <location>
        <begin position="55"/>
        <end position="74"/>
    </location>
</feature>
<protein>
    <submittedName>
        <fullName evidence="2">Uncharacterized protein</fullName>
    </submittedName>
</protein>
<reference evidence="2" key="1">
    <citation type="submission" date="2025-08" db="UniProtKB">
        <authorList>
            <consortium name="Ensembl"/>
        </authorList>
    </citation>
    <scope>IDENTIFICATION</scope>
</reference>
<dbReference type="OMA" id="IAHPCKE"/>
<keyword evidence="3" id="KW-1185">Reference proteome</keyword>
<proteinExistence type="predicted"/>
<evidence type="ECO:0000256" key="1">
    <source>
        <dbReference type="SAM" id="MobiDB-lite"/>
    </source>
</evidence>
<dbReference type="Proteomes" id="UP000694545">
    <property type="component" value="Unplaced"/>
</dbReference>
<name>A0A8D2LQ92_VARKO</name>
<accession>A0A8D2LQ92</accession>
<organism evidence="2 3">
    <name type="scientific">Varanus komodoensis</name>
    <name type="common">Komodo dragon</name>
    <dbReference type="NCBI Taxonomy" id="61221"/>
    <lineage>
        <taxon>Eukaryota</taxon>
        <taxon>Metazoa</taxon>
        <taxon>Chordata</taxon>
        <taxon>Craniata</taxon>
        <taxon>Vertebrata</taxon>
        <taxon>Euteleostomi</taxon>
        <taxon>Lepidosauria</taxon>
        <taxon>Squamata</taxon>
        <taxon>Bifurcata</taxon>
        <taxon>Unidentata</taxon>
        <taxon>Episquamata</taxon>
        <taxon>Toxicofera</taxon>
        <taxon>Anguimorpha</taxon>
        <taxon>Paleoanguimorpha</taxon>
        <taxon>Varanoidea</taxon>
        <taxon>Varanidae</taxon>
        <taxon>Varanus</taxon>
    </lineage>
</organism>
<reference evidence="2" key="2">
    <citation type="submission" date="2025-09" db="UniProtKB">
        <authorList>
            <consortium name="Ensembl"/>
        </authorList>
    </citation>
    <scope>IDENTIFICATION</scope>
</reference>
<dbReference type="Ensembl" id="ENSVKKT00000026039.1">
    <property type="protein sequence ID" value="ENSVKKP00000025424.1"/>
    <property type="gene ID" value="ENSVKKG00000016690.1"/>
</dbReference>
<sequence length="96" mass="11118">MLTIQNWLSFYNKNYVPIGKVAGRFYHQNGEPTEMLKQANALIREGQRLQAQAQAKKQRFPPCNSEWSSSGGSRVWCSKQRYSSWLGPWRSRPGLQ</sequence>